<dbReference type="Proteomes" id="UP001500742">
    <property type="component" value="Unassembled WGS sequence"/>
</dbReference>
<evidence type="ECO:0000313" key="1">
    <source>
        <dbReference type="EMBL" id="GAA3958779.1"/>
    </source>
</evidence>
<evidence type="ECO:0000313" key="2">
    <source>
        <dbReference type="Proteomes" id="UP001500742"/>
    </source>
</evidence>
<keyword evidence="2" id="KW-1185">Reference proteome</keyword>
<dbReference type="EMBL" id="BAAAZC010000004">
    <property type="protein sequence ID" value="GAA3958779.1"/>
    <property type="molecule type" value="Genomic_DNA"/>
</dbReference>
<organism evidence="1 2">
    <name type="scientific">Mucilaginibacter dorajii</name>
    <dbReference type="NCBI Taxonomy" id="692994"/>
    <lineage>
        <taxon>Bacteria</taxon>
        <taxon>Pseudomonadati</taxon>
        <taxon>Bacteroidota</taxon>
        <taxon>Sphingobacteriia</taxon>
        <taxon>Sphingobacteriales</taxon>
        <taxon>Sphingobacteriaceae</taxon>
        <taxon>Mucilaginibacter</taxon>
    </lineage>
</organism>
<gene>
    <name evidence="1" type="ORF">GCM10022210_02690</name>
</gene>
<accession>A0ABP7P2V0</accession>
<name>A0ABP7P2V0_9SPHI</name>
<protein>
    <submittedName>
        <fullName evidence="1">Uncharacterized protein</fullName>
    </submittedName>
</protein>
<reference evidence="2" key="1">
    <citation type="journal article" date="2019" name="Int. J. Syst. Evol. Microbiol.">
        <title>The Global Catalogue of Microorganisms (GCM) 10K type strain sequencing project: providing services to taxonomists for standard genome sequencing and annotation.</title>
        <authorList>
            <consortium name="The Broad Institute Genomics Platform"/>
            <consortium name="The Broad Institute Genome Sequencing Center for Infectious Disease"/>
            <person name="Wu L."/>
            <person name="Ma J."/>
        </authorList>
    </citation>
    <scope>NUCLEOTIDE SEQUENCE [LARGE SCALE GENOMIC DNA]</scope>
    <source>
        <strain evidence="2">JCM 16601</strain>
    </source>
</reference>
<proteinExistence type="predicted"/>
<comment type="caution">
    <text evidence="1">The sequence shown here is derived from an EMBL/GenBank/DDBJ whole genome shotgun (WGS) entry which is preliminary data.</text>
</comment>
<dbReference type="RefSeq" id="WP_259090444.1">
    <property type="nucleotide sequence ID" value="NZ_BAAAZC010000004.1"/>
</dbReference>
<sequence length="192" mass="21999">MTDINDKLTILYDVLVDNVDAFQNELANLITQPDTIADVNRFTSLLSNLKNTWFVDPLLFQISRGNKGDIWLCDFLYAAGNLLAEASEKDEFVVPKNLVAKLESWIIDQTGELAWMAAGLLKYYGSEKSEQIQLKKLEERGDFFLTYVECILGLLRFNEAKYMLLAQQIAADETRDIKLREFCDGLIKDRDK</sequence>